<reference evidence="1 2" key="1">
    <citation type="submission" date="2018-10" db="EMBL/GenBank/DDBJ databases">
        <title>Transmission dynamics of multidrug resistant bacteria on intensive care unit surfaces.</title>
        <authorList>
            <person name="D'Souza A.W."/>
            <person name="Potter R.F."/>
            <person name="Wallace M."/>
            <person name="Shupe A."/>
            <person name="Patel S."/>
            <person name="Sun S."/>
            <person name="Gul D."/>
            <person name="Kwon J.H."/>
            <person name="Andleeb S."/>
            <person name="Burnham C.-A.D."/>
            <person name="Dantas G."/>
        </authorList>
    </citation>
    <scope>NUCLEOTIDE SEQUENCE [LARGE SCALE GENOMIC DNA]</scope>
    <source>
        <strain evidence="1 2">PX_177</strain>
    </source>
</reference>
<sequence>MIIEPNEPCSPHPDDNYRQPDWLLPYAQGSRTGYAQAVRAYADYYCVDGTADCDPEVEERISISRTPLVPYASRTGTKQNLAAMRANGWRLLVSAKGVLRTEGMPYALDNGAWSAFTQNQPFDVPAFERAFDLLGERADWVVLPDIVAGGLKSLDFSLRWLERLKDCPVKLLLAVQDGMRPDDVREYLSPAVGLFVGGSTEWKLKTLHAWGFLARRRNCHLHVGRVNSAKRILLCSAAGGAHSVDGTSASMYSKTVAPLTAAVKLGHDQADFLSPNGQDFESTPFDCGWPRDLC</sequence>
<comment type="caution">
    <text evidence="1">The sequence shown here is derived from an EMBL/GenBank/DDBJ whole genome shotgun (WGS) entry which is preliminary data.</text>
</comment>
<dbReference type="EMBL" id="RHQL01000010">
    <property type="protein sequence ID" value="RRV08760.1"/>
    <property type="molecule type" value="Genomic_DNA"/>
</dbReference>
<evidence type="ECO:0000313" key="2">
    <source>
        <dbReference type="Proteomes" id="UP000276506"/>
    </source>
</evidence>
<accession>A0A3R8VT27</accession>
<dbReference type="AlphaFoldDB" id="A0A3R8VT27"/>
<proteinExistence type="predicted"/>
<dbReference type="Proteomes" id="UP000276506">
    <property type="component" value="Unassembled WGS sequence"/>
</dbReference>
<dbReference type="RefSeq" id="WP_125877922.1">
    <property type="nucleotide sequence ID" value="NZ_RHQL01000010.1"/>
</dbReference>
<protein>
    <submittedName>
        <fullName evidence="1">Uncharacterized protein</fullName>
    </submittedName>
</protein>
<name>A0A3R8VT27_9GAMM</name>
<evidence type="ECO:0000313" key="1">
    <source>
        <dbReference type="EMBL" id="RRV08760.1"/>
    </source>
</evidence>
<gene>
    <name evidence="1" type="ORF">EGJ28_15935</name>
</gene>
<organism evidence="1 2">
    <name type="scientific">Stutzerimonas xanthomarina</name>
    <dbReference type="NCBI Taxonomy" id="271420"/>
    <lineage>
        <taxon>Bacteria</taxon>
        <taxon>Pseudomonadati</taxon>
        <taxon>Pseudomonadota</taxon>
        <taxon>Gammaproteobacteria</taxon>
        <taxon>Pseudomonadales</taxon>
        <taxon>Pseudomonadaceae</taxon>
        <taxon>Stutzerimonas</taxon>
    </lineage>
</organism>